<dbReference type="PANTHER" id="PTHR12715:SF4">
    <property type="entry name" value="EAMA DOMAIN-CONTAINING PROTEIN"/>
    <property type="match status" value="1"/>
</dbReference>
<dbReference type="GO" id="GO:0016020">
    <property type="term" value="C:membrane"/>
    <property type="evidence" value="ECO:0007669"/>
    <property type="project" value="InterPro"/>
</dbReference>
<evidence type="ECO:0000313" key="4">
    <source>
        <dbReference type="Proteomes" id="UP000522864"/>
    </source>
</evidence>
<keyword evidence="1" id="KW-0472">Membrane</keyword>
<feature type="transmembrane region" description="Helical" evidence="1">
    <location>
        <begin position="37"/>
        <end position="56"/>
    </location>
</feature>
<evidence type="ECO:0000256" key="1">
    <source>
        <dbReference type="SAM" id="Phobius"/>
    </source>
</evidence>
<dbReference type="RefSeq" id="WP_177102528.1">
    <property type="nucleotide sequence ID" value="NZ_JACAQA010000018.1"/>
</dbReference>
<evidence type="ECO:0000259" key="2">
    <source>
        <dbReference type="Pfam" id="PF00892"/>
    </source>
</evidence>
<dbReference type="EMBL" id="JACAQA010000018">
    <property type="protein sequence ID" value="NWB87499.1"/>
    <property type="molecule type" value="Genomic_DNA"/>
</dbReference>
<feature type="transmembrane region" description="Helical" evidence="1">
    <location>
        <begin position="153"/>
        <end position="169"/>
    </location>
</feature>
<gene>
    <name evidence="3" type="ORF">HX830_21770</name>
</gene>
<feature type="transmembrane region" description="Helical" evidence="1">
    <location>
        <begin position="123"/>
        <end position="141"/>
    </location>
</feature>
<organism evidence="3 4">
    <name type="scientific">Pseudomonas gingeri</name>
    <dbReference type="NCBI Taxonomy" id="117681"/>
    <lineage>
        <taxon>Bacteria</taxon>
        <taxon>Pseudomonadati</taxon>
        <taxon>Pseudomonadota</taxon>
        <taxon>Gammaproteobacteria</taxon>
        <taxon>Pseudomonadales</taxon>
        <taxon>Pseudomonadaceae</taxon>
        <taxon>Pseudomonas</taxon>
    </lineage>
</organism>
<feature type="transmembrane region" description="Helical" evidence="1">
    <location>
        <begin position="181"/>
        <end position="202"/>
    </location>
</feature>
<dbReference type="Pfam" id="PF00892">
    <property type="entry name" value="EamA"/>
    <property type="match status" value="2"/>
</dbReference>
<evidence type="ECO:0000313" key="3">
    <source>
        <dbReference type="EMBL" id="NWB87499.1"/>
    </source>
</evidence>
<name>A0A7Y8BTM9_9PSED</name>
<feature type="domain" description="EamA" evidence="2">
    <location>
        <begin position="15"/>
        <end position="140"/>
    </location>
</feature>
<dbReference type="PANTHER" id="PTHR12715">
    <property type="entry name" value="TRANSPORTER, DRUG/METABOLITE EXPORTER FAMILY"/>
    <property type="match status" value="1"/>
</dbReference>
<feature type="transmembrane region" description="Helical" evidence="1">
    <location>
        <begin position="12"/>
        <end position="31"/>
    </location>
</feature>
<feature type="transmembrane region" description="Helical" evidence="1">
    <location>
        <begin position="214"/>
        <end position="233"/>
    </location>
</feature>
<comment type="caution">
    <text evidence="3">The sequence shown here is derived from an EMBL/GenBank/DDBJ whole genome shotgun (WGS) entry which is preliminary data.</text>
</comment>
<dbReference type="Proteomes" id="UP000522864">
    <property type="component" value="Unassembled WGS sequence"/>
</dbReference>
<proteinExistence type="predicted"/>
<dbReference type="AlphaFoldDB" id="A0A7Y8BTM9"/>
<feature type="transmembrane region" description="Helical" evidence="1">
    <location>
        <begin position="68"/>
        <end position="86"/>
    </location>
</feature>
<dbReference type="InterPro" id="IPR000620">
    <property type="entry name" value="EamA_dom"/>
</dbReference>
<protein>
    <submittedName>
        <fullName evidence="3">DMT family transporter</fullName>
    </submittedName>
</protein>
<reference evidence="3 4" key="1">
    <citation type="submission" date="2020-04" db="EMBL/GenBank/DDBJ databases">
        <title>Molecular characterization of pseudomonads from Agaricus bisporus reveal novel blotch 2 pathogens in Western Europe.</title>
        <authorList>
            <person name="Taparia T."/>
            <person name="Krijger M."/>
            <person name="Haynes E."/>
            <person name="Elpinstone J.G."/>
            <person name="Noble R."/>
            <person name="Van Der Wolf J."/>
        </authorList>
    </citation>
    <scope>NUCLEOTIDE SEQUENCE [LARGE SCALE GENOMIC DNA]</scope>
    <source>
        <strain evidence="3 4">G9001</strain>
    </source>
</reference>
<accession>A0A7Y8BTM9</accession>
<sequence>MKALSALKVPLATTVVILCWAYSPVGIHIGLESYSPGHLALLRFLIASLFMALVALLKGIALPRLRDLPWLFALSFFAIFLHHISLNYGQQWVSPGAGSVLSQSTPLFSTLIAFFWLKESVSLGRWLGVLSGLAGALVVVWGDHGVGTFDPRALLILFAALSWSLYFALQKHYSGHYSGLTTVCYMVWAGTLLLCVYAPGLAQEVVAAPLRVNVAVLLLGIFPSALAYLAWAYVLSHSLVSRSSIALYLIPPVAMLLAALVLGVGVSVLVMVGGAIVLGSVLALNLEGRRQPATVSAQPRSSGVGQRSV</sequence>
<dbReference type="InterPro" id="IPR037185">
    <property type="entry name" value="EmrE-like"/>
</dbReference>
<feature type="transmembrane region" description="Helical" evidence="1">
    <location>
        <begin position="92"/>
        <end position="116"/>
    </location>
</feature>
<keyword evidence="1" id="KW-1133">Transmembrane helix</keyword>
<dbReference type="InterPro" id="IPR052756">
    <property type="entry name" value="Alkyne_AA_exporter"/>
</dbReference>
<keyword evidence="1" id="KW-0812">Transmembrane</keyword>
<feature type="domain" description="EamA" evidence="2">
    <location>
        <begin position="153"/>
        <end position="285"/>
    </location>
</feature>
<dbReference type="SUPFAM" id="SSF103481">
    <property type="entry name" value="Multidrug resistance efflux transporter EmrE"/>
    <property type="match status" value="2"/>
</dbReference>